<accession>A0A1G9UYS6</accession>
<dbReference type="Pfam" id="PF06262">
    <property type="entry name" value="Zincin_1"/>
    <property type="match status" value="1"/>
</dbReference>
<dbReference type="GO" id="GO:0006508">
    <property type="term" value="P:proteolysis"/>
    <property type="evidence" value="ECO:0007669"/>
    <property type="project" value="UniProtKB-KW"/>
</dbReference>
<evidence type="ECO:0000313" key="2">
    <source>
        <dbReference type="Proteomes" id="UP000182146"/>
    </source>
</evidence>
<evidence type="ECO:0000313" key="1">
    <source>
        <dbReference type="EMBL" id="SDM65132.1"/>
    </source>
</evidence>
<dbReference type="InterPro" id="IPR038555">
    <property type="entry name" value="Zincin_1_sf"/>
</dbReference>
<dbReference type="OrthoDB" id="9806895at2"/>
<dbReference type="Gene3D" id="3.30.2010.20">
    <property type="match status" value="1"/>
</dbReference>
<protein>
    <submittedName>
        <fullName evidence="1">Predicted Zn-dependent protease, minimal metalloprotease (MMP)-like domain</fullName>
    </submittedName>
</protein>
<reference evidence="1 2" key="1">
    <citation type="submission" date="2016-10" db="EMBL/GenBank/DDBJ databases">
        <authorList>
            <person name="de Groot N.N."/>
        </authorList>
    </citation>
    <scope>NUCLEOTIDE SEQUENCE [LARGE SCALE GENOMIC DNA]</scope>
    <source>
        <strain evidence="1 2">DSM 17813</strain>
    </source>
</reference>
<dbReference type="CDD" id="cd12952">
    <property type="entry name" value="MMP_ACEL2062"/>
    <property type="match status" value="1"/>
</dbReference>
<dbReference type="InterPro" id="IPR010428">
    <property type="entry name" value="Zincin_1"/>
</dbReference>
<dbReference type="EMBL" id="FNGU01000008">
    <property type="protein sequence ID" value="SDM65132.1"/>
    <property type="molecule type" value="Genomic_DNA"/>
</dbReference>
<dbReference type="GO" id="GO:0008237">
    <property type="term" value="F:metallopeptidase activity"/>
    <property type="evidence" value="ECO:0007669"/>
    <property type="project" value="UniProtKB-KW"/>
</dbReference>
<dbReference type="RefSeq" id="WP_052446451.1">
    <property type="nucleotide sequence ID" value="NZ_FNGU01000008.1"/>
</dbReference>
<dbReference type="Proteomes" id="UP000182146">
    <property type="component" value="Unassembled WGS sequence"/>
</dbReference>
<dbReference type="STRING" id="392333.SAMN05660860_02923"/>
<organism evidence="1 2">
    <name type="scientific">Geoalkalibacter ferrihydriticus</name>
    <dbReference type="NCBI Taxonomy" id="392333"/>
    <lineage>
        <taxon>Bacteria</taxon>
        <taxon>Pseudomonadati</taxon>
        <taxon>Thermodesulfobacteriota</taxon>
        <taxon>Desulfuromonadia</taxon>
        <taxon>Desulfuromonadales</taxon>
        <taxon>Geoalkalibacteraceae</taxon>
        <taxon>Geoalkalibacter</taxon>
    </lineage>
</organism>
<dbReference type="AlphaFoldDB" id="A0A1G9UYS6"/>
<sequence length="133" mass="15502">MTRTEFEEQVERAIASIPAEFLARAENLSFQVHDWADDEILSGVGLEDPRDLLGYYMGWPLTERSIDFVSTPPDLIIIFQKAVENFTEETGQPLARVLRETVMHELAHYFGFSEDEMDLIEQLWEEEKDDRFS</sequence>
<keyword evidence="1" id="KW-0378">Hydrolase</keyword>
<keyword evidence="1" id="KW-0645">Protease</keyword>
<keyword evidence="1" id="KW-0482">Metalloprotease</keyword>
<proteinExistence type="predicted"/>
<dbReference type="SUPFAM" id="SSF55486">
    <property type="entry name" value="Metalloproteases ('zincins'), catalytic domain"/>
    <property type="match status" value="1"/>
</dbReference>
<name>A0A1G9UYS6_9BACT</name>
<gene>
    <name evidence="1" type="ORF">SAMN05660860_02923</name>
</gene>